<keyword evidence="8" id="KW-1185">Reference proteome</keyword>
<keyword evidence="6" id="KW-0812">Transmembrane</keyword>
<keyword evidence="3" id="KW-0418">Kinase</keyword>
<protein>
    <recommendedName>
        <fullName evidence="1">receptor protein-tyrosine kinase</fullName>
        <ecNumber evidence="1">2.7.10.1</ecNumber>
    </recommendedName>
</protein>
<evidence type="ECO:0000256" key="6">
    <source>
        <dbReference type="SAM" id="Phobius"/>
    </source>
</evidence>
<evidence type="ECO:0000256" key="1">
    <source>
        <dbReference type="ARBA" id="ARBA00011902"/>
    </source>
</evidence>
<proteinExistence type="predicted"/>
<name>A0AA47MFF0_MERPO</name>
<dbReference type="CDD" id="cd12087">
    <property type="entry name" value="TM_EGFR-like"/>
    <property type="match status" value="1"/>
</dbReference>
<keyword evidence="6" id="KW-0472">Membrane</keyword>
<feature type="compositionally biased region" description="Acidic residues" evidence="5">
    <location>
        <begin position="60"/>
        <end position="69"/>
    </location>
</feature>
<reference evidence="7" key="1">
    <citation type="journal article" date="2023" name="Front. Mar. Sci.">
        <title>A new Merluccius polli reference genome to investigate the effects of global change in West African waters.</title>
        <authorList>
            <person name="Mateo J.L."/>
            <person name="Blanco-Fernandez C."/>
            <person name="Garcia-Vazquez E."/>
            <person name="Machado-Schiaffino G."/>
        </authorList>
    </citation>
    <scope>NUCLEOTIDE SEQUENCE</scope>
    <source>
        <strain evidence="7">C29</strain>
        <tissue evidence="7">Fin</tissue>
    </source>
</reference>
<keyword evidence="4" id="KW-0829">Tyrosine-protein kinase</keyword>
<dbReference type="Gene3D" id="6.10.250.2930">
    <property type="match status" value="1"/>
</dbReference>
<feature type="region of interest" description="Disordered" evidence="5">
    <location>
        <begin position="48"/>
        <end position="72"/>
    </location>
</feature>
<organism evidence="7 8">
    <name type="scientific">Merluccius polli</name>
    <name type="common">Benguela hake</name>
    <name type="synonym">Merluccius cadenati</name>
    <dbReference type="NCBI Taxonomy" id="89951"/>
    <lineage>
        <taxon>Eukaryota</taxon>
        <taxon>Metazoa</taxon>
        <taxon>Chordata</taxon>
        <taxon>Craniata</taxon>
        <taxon>Vertebrata</taxon>
        <taxon>Euteleostomi</taxon>
        <taxon>Actinopterygii</taxon>
        <taxon>Neopterygii</taxon>
        <taxon>Teleostei</taxon>
        <taxon>Neoteleostei</taxon>
        <taxon>Acanthomorphata</taxon>
        <taxon>Zeiogadaria</taxon>
        <taxon>Gadariae</taxon>
        <taxon>Gadiformes</taxon>
        <taxon>Gadoidei</taxon>
        <taxon>Merlucciidae</taxon>
        <taxon>Merluccius</taxon>
    </lineage>
</organism>
<evidence type="ECO:0000256" key="5">
    <source>
        <dbReference type="SAM" id="MobiDB-lite"/>
    </source>
</evidence>
<evidence type="ECO:0000256" key="4">
    <source>
        <dbReference type="ARBA" id="ARBA00023137"/>
    </source>
</evidence>
<dbReference type="GO" id="GO:0004714">
    <property type="term" value="F:transmembrane receptor protein tyrosine kinase activity"/>
    <property type="evidence" value="ECO:0007669"/>
    <property type="project" value="UniProtKB-EC"/>
</dbReference>
<evidence type="ECO:0000256" key="2">
    <source>
        <dbReference type="ARBA" id="ARBA00022679"/>
    </source>
</evidence>
<dbReference type="EMBL" id="JAOPHQ010004491">
    <property type="protein sequence ID" value="KAK0139274.1"/>
    <property type="molecule type" value="Genomic_DNA"/>
</dbReference>
<evidence type="ECO:0000313" key="8">
    <source>
        <dbReference type="Proteomes" id="UP001174136"/>
    </source>
</evidence>
<keyword evidence="6" id="KW-1133">Transmembrane helix</keyword>
<keyword evidence="2" id="KW-0808">Transferase</keyword>
<dbReference type="EC" id="2.7.10.1" evidence="1"/>
<evidence type="ECO:0000313" key="7">
    <source>
        <dbReference type="EMBL" id="KAK0139274.1"/>
    </source>
</evidence>
<sequence length="146" mass="16623">MNEALNHCFPDKSSSPTTVAVRTVAVLLVTMVIFLLIFLWMRRKRASRKACGQRGRPDTGEEALPDPEYENLPLTNRLAPAAQREPIEEQDDIHNVSIHRTRKCLTVRLTPLSNQTEQVLHVFNFKRPNAVPEDADQTSELYSTIK</sequence>
<dbReference type="Proteomes" id="UP001174136">
    <property type="component" value="Unassembled WGS sequence"/>
</dbReference>
<comment type="caution">
    <text evidence="7">The sequence shown here is derived from an EMBL/GenBank/DDBJ whole genome shotgun (WGS) entry which is preliminary data.</text>
</comment>
<accession>A0AA47MFF0</accession>
<dbReference type="AlphaFoldDB" id="A0AA47MFF0"/>
<evidence type="ECO:0000256" key="3">
    <source>
        <dbReference type="ARBA" id="ARBA00022777"/>
    </source>
</evidence>
<feature type="transmembrane region" description="Helical" evidence="6">
    <location>
        <begin position="20"/>
        <end position="40"/>
    </location>
</feature>
<gene>
    <name evidence="7" type="ORF">N1851_024094</name>
</gene>
<dbReference type="InterPro" id="IPR044912">
    <property type="entry name" value="Egfr_JX_dom"/>
</dbReference>